<gene>
    <name evidence="3" type="primary">PIP5KL1_12</name>
    <name evidence="3" type="ORF">PHYBOEH_010835</name>
</gene>
<evidence type="ECO:0000256" key="1">
    <source>
        <dbReference type="SAM" id="MobiDB-lite"/>
    </source>
</evidence>
<dbReference type="AlphaFoldDB" id="A0A8T1WZ44"/>
<keyword evidence="4" id="KW-1185">Reference proteome</keyword>
<feature type="region of interest" description="Disordered" evidence="1">
    <location>
        <begin position="156"/>
        <end position="184"/>
    </location>
</feature>
<accession>A0A8T1WZ44</accession>
<evidence type="ECO:0000256" key="2">
    <source>
        <dbReference type="SAM" id="Phobius"/>
    </source>
</evidence>
<protein>
    <submittedName>
        <fullName evidence="3">Phosphatidylinositol-4-phosphate 5-kinase-like protein 1</fullName>
    </submittedName>
</protein>
<organism evidence="3 4">
    <name type="scientific">Phytophthora boehmeriae</name>
    <dbReference type="NCBI Taxonomy" id="109152"/>
    <lineage>
        <taxon>Eukaryota</taxon>
        <taxon>Sar</taxon>
        <taxon>Stramenopiles</taxon>
        <taxon>Oomycota</taxon>
        <taxon>Peronosporomycetes</taxon>
        <taxon>Peronosporales</taxon>
        <taxon>Peronosporaceae</taxon>
        <taxon>Phytophthora</taxon>
    </lineage>
</organism>
<keyword evidence="2" id="KW-1133">Transmembrane helix</keyword>
<comment type="caution">
    <text evidence="3">The sequence shown here is derived from an EMBL/GenBank/DDBJ whole genome shotgun (WGS) entry which is preliminary data.</text>
</comment>
<feature type="region of interest" description="Disordered" evidence="1">
    <location>
        <begin position="349"/>
        <end position="404"/>
    </location>
</feature>
<evidence type="ECO:0000313" key="4">
    <source>
        <dbReference type="Proteomes" id="UP000693981"/>
    </source>
</evidence>
<keyword evidence="2" id="KW-0472">Membrane</keyword>
<feature type="compositionally biased region" description="Basic and acidic residues" evidence="1">
    <location>
        <begin position="371"/>
        <end position="385"/>
    </location>
</feature>
<name>A0A8T1WZ44_9STRA</name>
<dbReference type="OrthoDB" id="128410at2759"/>
<dbReference type="EMBL" id="JAGDFL010000077">
    <property type="protein sequence ID" value="KAG7398561.1"/>
    <property type="molecule type" value="Genomic_DNA"/>
</dbReference>
<keyword evidence="2" id="KW-0812">Transmembrane</keyword>
<evidence type="ECO:0000313" key="3">
    <source>
        <dbReference type="EMBL" id="KAG7398561.1"/>
    </source>
</evidence>
<dbReference type="Proteomes" id="UP000693981">
    <property type="component" value="Unassembled WGS sequence"/>
</dbReference>
<feature type="transmembrane region" description="Helical" evidence="2">
    <location>
        <begin position="274"/>
        <end position="296"/>
    </location>
</feature>
<proteinExistence type="predicted"/>
<reference evidence="3" key="1">
    <citation type="submission" date="2021-02" db="EMBL/GenBank/DDBJ databases">
        <authorList>
            <person name="Palmer J.M."/>
        </authorList>
    </citation>
    <scope>NUCLEOTIDE SEQUENCE</scope>
    <source>
        <strain evidence="3">SCRP23</strain>
    </source>
</reference>
<feature type="compositionally biased region" description="Low complexity" evidence="1">
    <location>
        <begin position="359"/>
        <end position="369"/>
    </location>
</feature>
<sequence length="404" mass="44731">MKSNQDEVDADAMRRWEEEDAAQADRLLEKAARDGDNEGLWNDLFYGTKAARAKKNQQNPLETVVYSTSSFQEEFSQPLNDSYGGACYEDEKNGFIYPHKTEVGDGDMFASDLCTLSTSEHTKPPTSQLSDAELLVTNSSVVSPKKTVSEMLNSLTQGSGAAESNGDVVSGGDEGYDGSNGGDKEQFSVQTKLLSYEENHIEVKEPSQSVMEEKAIEPEQTVKDTVVERYDDVVPVVQAGNDKVGAANEVMTAPTSETITISTPPQTTAMSWEAMLLLIAAVCLGACVVLRVWNFYRRKRWFEHRRKRRQKQAFLLAQQRARMMAKYQDDIDEWEDTDTDSNVETVSLMTPTSDDDSRPPIISSANDADAGNDHDGGFDFHREPTMRSPGPKAAVYRPVSSEVS</sequence>